<feature type="compositionally biased region" description="Low complexity" evidence="1">
    <location>
        <begin position="560"/>
        <end position="573"/>
    </location>
</feature>
<gene>
    <name evidence="2" type="ORF">G210_0741</name>
</gene>
<dbReference type="PANTHER" id="PTHR34365:SF7">
    <property type="entry name" value="GLYCINE-RICH DOMAIN-CONTAINING PROTEIN 1"/>
    <property type="match status" value="1"/>
</dbReference>
<dbReference type="eggNOG" id="ENOG502RYJ5">
    <property type="taxonomic scope" value="Eukaryota"/>
</dbReference>
<sequence length="669" mass="75973">MTFITNDTHYTNTSIPPSPTTALSDKFASILFKADVFDFTSFSYPFATNILIDDDIPEPAKYFPNEIDTIAHLKLMRALSVMKKNVTRNCNPQDVGRVWNAFVYNAVKRFIVFMSGIKKYLAESTKNNTESVIFQSGTTKNEGFIMMMNQMLPPLDVIMVWHAFASNTKPLYDVLIRSKMIQFANLPLPLHNIVSFISDTSFEFRVSKEFKKNYTDFIKNFTAGGLLDLQYEVEEIKPLEQSIAVYCPNCNDKLADGIPLTTNDHTGFADGDFHFENSNFLAKISDCHCTCFDMLTREELRKLQLYADVKRTGVLQGVFKHYSEVICPPQSQTRNPSNLSIELALKIESRWDDYQFENFRGMIKSLKSEINNPNADVLLMEYLQYNPISMTIPNGGVEIGFDLVQSVMRQERFINKMNNLNWLQSEHVKSFAIEMCHRYQKFFTLLTDPDLQQKTLVPTLDIDLVWHTHKLCLQGYFHDCRNSSCQYVVDDTKHEGKLDDSFKVTIDLYQERFGESYNICYCSHCIAVIATVHDVLVADDEPFEIKSLFGDQASTPFYSTTTSSNASNSGSMSPAPPSPKRRKRSNVFLEGADRLAILNPMTPIDETLEDLLNYCSRSFPDSSSSSPPSLFGSTEASRTVSNSDMTVVDSLFSLTRYSTGCSNVAGQQY</sequence>
<reference evidence="2 3" key="1">
    <citation type="submission" date="2013-02" db="EMBL/GenBank/DDBJ databases">
        <title>Genome sequence of Candida maltosa Xu316, a potential industrial strain for xylitol and ethanol production.</title>
        <authorList>
            <person name="Yu J."/>
            <person name="Wang Q."/>
            <person name="Geng X."/>
            <person name="Bao W."/>
            <person name="He P."/>
            <person name="Cai J."/>
        </authorList>
    </citation>
    <scope>NUCLEOTIDE SEQUENCE [LARGE SCALE GENOMIC DNA]</scope>
    <source>
        <strain evidence="3">Xu316</strain>
    </source>
</reference>
<dbReference type="AlphaFoldDB" id="M3IQC4"/>
<comment type="caution">
    <text evidence="2">The sequence shown here is derived from an EMBL/GenBank/DDBJ whole genome shotgun (WGS) entry which is preliminary data.</text>
</comment>
<dbReference type="HOGENOM" id="CLU_010103_2_1_1"/>
<dbReference type="PANTHER" id="PTHR34365">
    <property type="entry name" value="ENOLASE (DUF1399)"/>
    <property type="match status" value="1"/>
</dbReference>
<dbReference type="Proteomes" id="UP000011777">
    <property type="component" value="Unassembled WGS sequence"/>
</dbReference>
<accession>M3IQC4</accession>
<protein>
    <submittedName>
        <fullName evidence="2">Uncharacterized protein</fullName>
    </submittedName>
</protein>
<evidence type="ECO:0000256" key="1">
    <source>
        <dbReference type="SAM" id="MobiDB-lite"/>
    </source>
</evidence>
<dbReference type="Pfam" id="PF07173">
    <property type="entry name" value="GRDP-like"/>
    <property type="match status" value="1"/>
</dbReference>
<evidence type="ECO:0000313" key="2">
    <source>
        <dbReference type="EMBL" id="EMG48656.1"/>
    </source>
</evidence>
<dbReference type="STRING" id="1245528.M3IQC4"/>
<feature type="region of interest" description="Disordered" evidence="1">
    <location>
        <begin position="560"/>
        <end position="583"/>
    </location>
</feature>
<dbReference type="OrthoDB" id="2684236at2759"/>
<name>M3IQC4_CANMX</name>
<evidence type="ECO:0000313" key="3">
    <source>
        <dbReference type="Proteomes" id="UP000011777"/>
    </source>
</evidence>
<dbReference type="EMBL" id="AOGT01001015">
    <property type="protein sequence ID" value="EMG48656.1"/>
    <property type="molecule type" value="Genomic_DNA"/>
</dbReference>
<dbReference type="OMA" id="FPIITHE"/>
<keyword evidence="3" id="KW-1185">Reference proteome</keyword>
<dbReference type="InterPro" id="IPR009836">
    <property type="entry name" value="GRDP-like"/>
</dbReference>
<organism evidence="2 3">
    <name type="scientific">Candida maltosa (strain Xu316)</name>
    <name type="common">Yeast</name>
    <dbReference type="NCBI Taxonomy" id="1245528"/>
    <lineage>
        <taxon>Eukaryota</taxon>
        <taxon>Fungi</taxon>
        <taxon>Dikarya</taxon>
        <taxon>Ascomycota</taxon>
        <taxon>Saccharomycotina</taxon>
        <taxon>Pichiomycetes</taxon>
        <taxon>Debaryomycetaceae</taxon>
        <taxon>Candida/Lodderomyces clade</taxon>
        <taxon>Candida</taxon>
    </lineage>
</organism>
<proteinExistence type="predicted"/>